<gene>
    <name evidence="1" type="ORF">NCTC13032_02179</name>
</gene>
<sequence length="51" mass="5965">MRGVLKESLRKIVEELAAHDKPMMLIITKCDKKTPEDVKRSLRTFVSRLRP</sequence>
<organism evidence="1 2">
    <name type="scientific">Leclercia adecarboxylata</name>
    <dbReference type="NCBI Taxonomy" id="83655"/>
    <lineage>
        <taxon>Bacteria</taxon>
        <taxon>Pseudomonadati</taxon>
        <taxon>Pseudomonadota</taxon>
        <taxon>Gammaproteobacteria</taxon>
        <taxon>Enterobacterales</taxon>
        <taxon>Enterobacteriaceae</taxon>
        <taxon>Leclercia</taxon>
    </lineage>
</organism>
<evidence type="ECO:0000313" key="2">
    <source>
        <dbReference type="Proteomes" id="UP000310719"/>
    </source>
</evidence>
<dbReference type="AlphaFoldDB" id="A0A4U9HN74"/>
<dbReference type="Gene3D" id="3.40.50.300">
    <property type="entry name" value="P-loop containing nucleotide triphosphate hydrolases"/>
    <property type="match status" value="1"/>
</dbReference>
<protein>
    <recommendedName>
        <fullName evidence="3">GTP-binding protein EngB</fullName>
    </recommendedName>
</protein>
<dbReference type="EMBL" id="LR590464">
    <property type="protein sequence ID" value="VTP65742.1"/>
    <property type="molecule type" value="Genomic_DNA"/>
</dbReference>
<evidence type="ECO:0008006" key="3">
    <source>
        <dbReference type="Google" id="ProtNLM"/>
    </source>
</evidence>
<proteinExistence type="predicted"/>
<name>A0A4U9HN74_9ENTR</name>
<evidence type="ECO:0000313" key="1">
    <source>
        <dbReference type="EMBL" id="VTP65742.1"/>
    </source>
</evidence>
<accession>A0A4U9HN74</accession>
<dbReference type="SUPFAM" id="SSF52540">
    <property type="entry name" value="P-loop containing nucleoside triphosphate hydrolases"/>
    <property type="match status" value="1"/>
</dbReference>
<reference evidence="1 2" key="1">
    <citation type="submission" date="2019-05" db="EMBL/GenBank/DDBJ databases">
        <authorList>
            <consortium name="Pathogen Informatics"/>
        </authorList>
    </citation>
    <scope>NUCLEOTIDE SEQUENCE [LARGE SCALE GENOMIC DNA]</scope>
    <source>
        <strain evidence="1 2">NCTC13032</strain>
    </source>
</reference>
<dbReference type="Proteomes" id="UP000310719">
    <property type="component" value="Chromosome"/>
</dbReference>
<dbReference type="InterPro" id="IPR027417">
    <property type="entry name" value="P-loop_NTPase"/>
</dbReference>